<proteinExistence type="predicted"/>
<dbReference type="Proteomes" id="UP000095287">
    <property type="component" value="Unplaced"/>
</dbReference>
<accession>A0A1I7Z499</accession>
<organism evidence="1 2">
    <name type="scientific">Steinernema glaseri</name>
    <dbReference type="NCBI Taxonomy" id="37863"/>
    <lineage>
        <taxon>Eukaryota</taxon>
        <taxon>Metazoa</taxon>
        <taxon>Ecdysozoa</taxon>
        <taxon>Nematoda</taxon>
        <taxon>Chromadorea</taxon>
        <taxon>Rhabditida</taxon>
        <taxon>Tylenchina</taxon>
        <taxon>Panagrolaimomorpha</taxon>
        <taxon>Strongyloidoidea</taxon>
        <taxon>Steinernematidae</taxon>
        <taxon>Steinernema</taxon>
    </lineage>
</organism>
<protein>
    <submittedName>
        <fullName evidence="2">DUF2254 domain-containing protein</fullName>
    </submittedName>
</protein>
<name>A0A1I7Z499_9BILA</name>
<evidence type="ECO:0000313" key="2">
    <source>
        <dbReference type="WBParaSite" id="L893_g22623.t1"/>
    </source>
</evidence>
<keyword evidence="1" id="KW-1185">Reference proteome</keyword>
<sequence length="91" mass="9357">MSSSPRYSPLCTSIITRSITPGLLRRCSRPGLMKVDSLADGAHQAARRIDVAVAHVVQHGLAVALVALGIALGQAAHRPPAADVTPAQLAG</sequence>
<evidence type="ECO:0000313" key="1">
    <source>
        <dbReference type="Proteomes" id="UP000095287"/>
    </source>
</evidence>
<reference evidence="2" key="1">
    <citation type="submission" date="2016-11" db="UniProtKB">
        <authorList>
            <consortium name="WormBaseParasite"/>
        </authorList>
    </citation>
    <scope>IDENTIFICATION</scope>
</reference>
<dbReference type="WBParaSite" id="L893_g22623.t1">
    <property type="protein sequence ID" value="L893_g22623.t1"/>
    <property type="gene ID" value="L893_g22623"/>
</dbReference>
<dbReference type="AlphaFoldDB" id="A0A1I7Z499"/>